<keyword evidence="4" id="KW-0274">FAD</keyword>
<reference evidence="8 9" key="1">
    <citation type="journal article" date="2014" name="Int. J. Syst. Evol. Microbiol.">
        <title>Complete genome sequence of Corynebacterium casei LMG S-19264T (=DSM 44701T), isolated from a smear-ripened cheese.</title>
        <authorList>
            <consortium name="US DOE Joint Genome Institute (JGI-PGF)"/>
            <person name="Walter F."/>
            <person name="Albersmeier A."/>
            <person name="Kalinowski J."/>
            <person name="Ruckert C."/>
        </authorList>
    </citation>
    <scope>NUCLEOTIDE SEQUENCE [LARGE SCALE GENOMIC DNA]</scope>
    <source>
        <strain evidence="8 9">CGMCC 1.16330</strain>
    </source>
</reference>
<dbReference type="PRINTS" id="PR00411">
    <property type="entry name" value="PNDRDTASEI"/>
</dbReference>
<dbReference type="AlphaFoldDB" id="A0A8J2ZEB8"/>
<dbReference type="PANTHER" id="PTHR43098:SF3">
    <property type="entry name" value="L-ORNITHINE N(5)-MONOOXYGENASE-RELATED"/>
    <property type="match status" value="1"/>
</dbReference>
<evidence type="ECO:0000256" key="2">
    <source>
        <dbReference type="ARBA" id="ARBA00010139"/>
    </source>
</evidence>
<dbReference type="PANTHER" id="PTHR43098">
    <property type="entry name" value="L-ORNITHINE N(5)-MONOOXYGENASE-RELATED"/>
    <property type="match status" value="1"/>
</dbReference>
<keyword evidence="5" id="KW-0521">NADP</keyword>
<dbReference type="InterPro" id="IPR036188">
    <property type="entry name" value="FAD/NAD-bd_sf"/>
</dbReference>
<evidence type="ECO:0000256" key="7">
    <source>
        <dbReference type="ARBA" id="ARBA00023033"/>
    </source>
</evidence>
<evidence type="ECO:0000256" key="1">
    <source>
        <dbReference type="ARBA" id="ARBA00001974"/>
    </source>
</evidence>
<evidence type="ECO:0000256" key="3">
    <source>
        <dbReference type="ARBA" id="ARBA00022630"/>
    </source>
</evidence>
<keyword evidence="6" id="KW-0560">Oxidoreductase</keyword>
<comment type="caution">
    <text evidence="8">The sequence shown here is derived from an EMBL/GenBank/DDBJ whole genome shotgun (WGS) entry which is preliminary data.</text>
</comment>
<protein>
    <submittedName>
        <fullName evidence="8">Cyclohexanone monooxygenase</fullName>
    </submittedName>
</protein>
<dbReference type="GO" id="GO:0004497">
    <property type="term" value="F:monooxygenase activity"/>
    <property type="evidence" value="ECO:0007669"/>
    <property type="project" value="UniProtKB-KW"/>
</dbReference>
<proteinExistence type="inferred from homology"/>
<evidence type="ECO:0000256" key="6">
    <source>
        <dbReference type="ARBA" id="ARBA00023002"/>
    </source>
</evidence>
<organism evidence="8 9">
    <name type="scientific">Caldovatus sediminis</name>
    <dbReference type="NCBI Taxonomy" id="2041189"/>
    <lineage>
        <taxon>Bacteria</taxon>
        <taxon>Pseudomonadati</taxon>
        <taxon>Pseudomonadota</taxon>
        <taxon>Alphaproteobacteria</taxon>
        <taxon>Acetobacterales</taxon>
        <taxon>Roseomonadaceae</taxon>
        <taxon>Caldovatus</taxon>
    </lineage>
</organism>
<keyword evidence="7 8" id="KW-0503">Monooxygenase</keyword>
<keyword evidence="9" id="KW-1185">Reference proteome</keyword>
<evidence type="ECO:0000256" key="4">
    <source>
        <dbReference type="ARBA" id="ARBA00022827"/>
    </source>
</evidence>
<keyword evidence="3" id="KW-0285">Flavoprotein</keyword>
<name>A0A8J2ZEB8_9PROT</name>
<dbReference type="Pfam" id="PF13738">
    <property type="entry name" value="Pyr_redox_3"/>
    <property type="match status" value="1"/>
</dbReference>
<dbReference type="InterPro" id="IPR050775">
    <property type="entry name" value="FAD-binding_Monooxygenases"/>
</dbReference>
<sequence>MHDLTTRPGQATGESTEALDAVIVGAGFGGLYMLHRLRGLGMTARIIEAAGGVGGTWWWNRYPGARCDVESMQYSFSFDERLQQEWRWSERFAAQPEILRYAEHVADRFDLRRDIRFNTRVTAARFDEAAGRWLVLTDRGDRLSARYCVMATGCLSSARVPDIPGIESFRGRTYHTGRWPHEEVDFTGQRVAVIGTGSSAIQAVPVIAEQAKQLFVFQRTPNFSIPSRNRPMDEAYERWWKSDYAAHRRRARMMRTGILYHIDERSALDVPPEERRRVYEERWAAGGTAFMGAFADLLRNQQANDTAAEFVRGKIAGIVRDPATAALLQPRDHPIGTKRICVDTHYYETFNRANVRLVDVRSAPIEAITPTGLRLRGGAEFAADSIVFATGFDAMTGAVLAVDIRGRSGASLREKWAAGPRAHLGLMVAGFPNLFLITGPGSPSVLSNMMVSIEQHVDWLSDCLVHMRARGATCIEPTQEAEDAWVAHVAEVGGRTLYPKANSWYMGANIPGKPRVFMPYVGGVGTYREECDAIAAQGYPGFRMSAPQAAAAAAQ</sequence>
<gene>
    <name evidence="8" type="ORF">GCM10010964_35220</name>
</gene>
<comment type="similarity">
    <text evidence="2">Belongs to the FAD-binding monooxygenase family.</text>
</comment>
<evidence type="ECO:0000313" key="8">
    <source>
        <dbReference type="EMBL" id="GGG44800.1"/>
    </source>
</evidence>
<dbReference type="RefSeq" id="WP_188902640.1">
    <property type="nucleotide sequence ID" value="NZ_BMKS01000013.1"/>
</dbReference>
<dbReference type="SUPFAM" id="SSF51905">
    <property type="entry name" value="FAD/NAD(P)-binding domain"/>
    <property type="match status" value="2"/>
</dbReference>
<evidence type="ECO:0000256" key="5">
    <source>
        <dbReference type="ARBA" id="ARBA00022857"/>
    </source>
</evidence>
<dbReference type="EMBL" id="BMKS01000013">
    <property type="protein sequence ID" value="GGG44800.1"/>
    <property type="molecule type" value="Genomic_DNA"/>
</dbReference>
<dbReference type="Gene3D" id="3.50.50.60">
    <property type="entry name" value="FAD/NAD(P)-binding domain"/>
    <property type="match status" value="2"/>
</dbReference>
<dbReference type="Proteomes" id="UP000597507">
    <property type="component" value="Unassembled WGS sequence"/>
</dbReference>
<accession>A0A8J2ZEB8</accession>
<evidence type="ECO:0000313" key="9">
    <source>
        <dbReference type="Proteomes" id="UP000597507"/>
    </source>
</evidence>
<comment type="cofactor">
    <cofactor evidence="1">
        <name>FAD</name>
        <dbReference type="ChEBI" id="CHEBI:57692"/>
    </cofactor>
</comment>